<evidence type="ECO:0000313" key="1">
    <source>
        <dbReference type="EMBL" id="CAG8834742.1"/>
    </source>
</evidence>
<name>A0ABN7WM30_GIGMA</name>
<comment type="caution">
    <text evidence="1">The sequence shown here is derived from an EMBL/GenBank/DDBJ whole genome shotgun (WGS) entry which is preliminary data.</text>
</comment>
<sequence length="80" mass="9377">MANKNDFNIDFNVVAKEMKDLKQEFNSNTFLPLNKLIAYRSQKRDKLPPRAQNAFFLFRKDLNAFMRSSETKIGYISILA</sequence>
<dbReference type="EMBL" id="CAJVQB010050051">
    <property type="protein sequence ID" value="CAG8834742.1"/>
    <property type="molecule type" value="Genomic_DNA"/>
</dbReference>
<organism evidence="1 2">
    <name type="scientific">Gigaspora margarita</name>
    <dbReference type="NCBI Taxonomy" id="4874"/>
    <lineage>
        <taxon>Eukaryota</taxon>
        <taxon>Fungi</taxon>
        <taxon>Fungi incertae sedis</taxon>
        <taxon>Mucoromycota</taxon>
        <taxon>Glomeromycotina</taxon>
        <taxon>Glomeromycetes</taxon>
        <taxon>Diversisporales</taxon>
        <taxon>Gigasporaceae</taxon>
        <taxon>Gigaspora</taxon>
    </lineage>
</organism>
<feature type="non-terminal residue" evidence="1">
    <location>
        <position position="80"/>
    </location>
</feature>
<protein>
    <submittedName>
        <fullName evidence="1">20030_t:CDS:1</fullName>
    </submittedName>
</protein>
<keyword evidence="2" id="KW-1185">Reference proteome</keyword>
<reference evidence="1 2" key="1">
    <citation type="submission" date="2021-06" db="EMBL/GenBank/DDBJ databases">
        <authorList>
            <person name="Kallberg Y."/>
            <person name="Tangrot J."/>
            <person name="Rosling A."/>
        </authorList>
    </citation>
    <scope>NUCLEOTIDE SEQUENCE [LARGE SCALE GENOMIC DNA]</scope>
    <source>
        <strain evidence="1 2">120-4 pot B 10/14</strain>
    </source>
</reference>
<proteinExistence type="predicted"/>
<gene>
    <name evidence="1" type="ORF">GMARGA_LOCUS32220</name>
</gene>
<accession>A0ABN7WM30</accession>
<dbReference type="Proteomes" id="UP000789901">
    <property type="component" value="Unassembled WGS sequence"/>
</dbReference>
<evidence type="ECO:0000313" key="2">
    <source>
        <dbReference type="Proteomes" id="UP000789901"/>
    </source>
</evidence>